<gene>
    <name evidence="1" type="ORF">E2C01_005868</name>
</gene>
<dbReference type="EMBL" id="VSRR010000261">
    <property type="protein sequence ID" value="MPC13147.1"/>
    <property type="molecule type" value="Genomic_DNA"/>
</dbReference>
<comment type="caution">
    <text evidence="1">The sequence shown here is derived from an EMBL/GenBank/DDBJ whole genome shotgun (WGS) entry which is preliminary data.</text>
</comment>
<sequence>MLHHRVAQHVEEQRSGESIFQSNVLNNNTRHGYLVNMEERWRDGDDYDQKLNGNKVMMKCGQSETSVGNVKLE</sequence>
<proteinExistence type="predicted"/>
<evidence type="ECO:0000313" key="2">
    <source>
        <dbReference type="Proteomes" id="UP000324222"/>
    </source>
</evidence>
<accession>A0A5B7CTH9</accession>
<evidence type="ECO:0000313" key="1">
    <source>
        <dbReference type="EMBL" id="MPC13147.1"/>
    </source>
</evidence>
<dbReference type="Proteomes" id="UP000324222">
    <property type="component" value="Unassembled WGS sequence"/>
</dbReference>
<name>A0A5B7CTH9_PORTR</name>
<keyword evidence="2" id="KW-1185">Reference proteome</keyword>
<organism evidence="1 2">
    <name type="scientific">Portunus trituberculatus</name>
    <name type="common">Swimming crab</name>
    <name type="synonym">Neptunus trituberculatus</name>
    <dbReference type="NCBI Taxonomy" id="210409"/>
    <lineage>
        <taxon>Eukaryota</taxon>
        <taxon>Metazoa</taxon>
        <taxon>Ecdysozoa</taxon>
        <taxon>Arthropoda</taxon>
        <taxon>Crustacea</taxon>
        <taxon>Multicrustacea</taxon>
        <taxon>Malacostraca</taxon>
        <taxon>Eumalacostraca</taxon>
        <taxon>Eucarida</taxon>
        <taxon>Decapoda</taxon>
        <taxon>Pleocyemata</taxon>
        <taxon>Brachyura</taxon>
        <taxon>Eubrachyura</taxon>
        <taxon>Portunoidea</taxon>
        <taxon>Portunidae</taxon>
        <taxon>Portuninae</taxon>
        <taxon>Portunus</taxon>
    </lineage>
</organism>
<protein>
    <submittedName>
        <fullName evidence="1">Uncharacterized protein</fullName>
    </submittedName>
</protein>
<dbReference type="AlphaFoldDB" id="A0A5B7CTH9"/>
<reference evidence="1 2" key="1">
    <citation type="submission" date="2019-05" db="EMBL/GenBank/DDBJ databases">
        <title>Another draft genome of Portunus trituberculatus and its Hox gene families provides insights of decapod evolution.</title>
        <authorList>
            <person name="Jeong J.-H."/>
            <person name="Song I."/>
            <person name="Kim S."/>
            <person name="Choi T."/>
            <person name="Kim D."/>
            <person name="Ryu S."/>
            <person name="Kim W."/>
        </authorList>
    </citation>
    <scope>NUCLEOTIDE SEQUENCE [LARGE SCALE GENOMIC DNA]</scope>
    <source>
        <tissue evidence="1">Muscle</tissue>
    </source>
</reference>